<feature type="transmembrane region" description="Helical" evidence="6">
    <location>
        <begin position="182"/>
        <end position="204"/>
    </location>
</feature>
<dbReference type="Pfam" id="PF07690">
    <property type="entry name" value="MFS_1"/>
    <property type="match status" value="1"/>
</dbReference>
<feature type="transmembrane region" description="Helical" evidence="6">
    <location>
        <begin position="44"/>
        <end position="69"/>
    </location>
</feature>
<comment type="similarity">
    <text evidence="1">Belongs to the ATP-dependent AMP-binding enzyme family.</text>
</comment>
<evidence type="ECO:0000259" key="7">
    <source>
        <dbReference type="SMART" id="SM00563"/>
    </source>
</evidence>
<evidence type="ECO:0000256" key="4">
    <source>
        <dbReference type="ARBA" id="ARBA00022989"/>
    </source>
</evidence>
<dbReference type="PROSITE" id="PS00455">
    <property type="entry name" value="AMP_BINDING"/>
    <property type="match status" value="1"/>
</dbReference>
<evidence type="ECO:0000313" key="8">
    <source>
        <dbReference type="EMBL" id="SPT70379.1"/>
    </source>
</evidence>
<evidence type="ECO:0000256" key="6">
    <source>
        <dbReference type="SAM" id="Phobius"/>
    </source>
</evidence>
<dbReference type="GO" id="GO:0016405">
    <property type="term" value="F:CoA-ligase activity"/>
    <property type="evidence" value="ECO:0007669"/>
    <property type="project" value="TreeGrafter"/>
</dbReference>
<dbReference type="GO" id="GO:0022857">
    <property type="term" value="F:transmembrane transporter activity"/>
    <property type="evidence" value="ECO:0007669"/>
    <property type="project" value="InterPro"/>
</dbReference>
<dbReference type="InterPro" id="IPR036259">
    <property type="entry name" value="MFS_trans_sf"/>
</dbReference>
<keyword evidence="9" id="KW-1185">Reference proteome</keyword>
<keyword evidence="2" id="KW-0436">Ligase</keyword>
<dbReference type="Proteomes" id="UP000250086">
    <property type="component" value="Unassembled WGS sequence"/>
</dbReference>
<feature type="transmembrane region" description="Helical" evidence="6">
    <location>
        <begin position="142"/>
        <end position="162"/>
    </location>
</feature>
<dbReference type="EMBL" id="UAPV01000001">
    <property type="protein sequence ID" value="SPT70379.1"/>
    <property type="molecule type" value="Genomic_DNA"/>
</dbReference>
<keyword evidence="4 6" id="KW-1133">Transmembrane helix</keyword>
<feature type="transmembrane region" description="Helical" evidence="6">
    <location>
        <begin position="81"/>
        <end position="100"/>
    </location>
</feature>
<feature type="transmembrane region" description="Helical" evidence="6">
    <location>
        <begin position="275"/>
        <end position="294"/>
    </location>
</feature>
<sequence length="1163" mass="128209">MGSKVGTKVILAFSLVAFINAFVDLGHKINIQNTLYKVYDGSTLTYMTAIVNALILLPFIMLMTPAGFLSDRFNKNKIMRTSAAFSVLITIAICICYYYGQFMLAFAATFIMALQSALYSPAKYGYIKDLMGKDGLTFGNSLMQGIAIVAILSGMTVFSYIFEHLYADANLVSPDSAEILKSIMPSGLILVGMAICEYLCTLMLPDVTQDRQSLNFDFKRYIKGSLLKENMALLKSNDKIIMSVIAVSIFFAVSQMLLAAFPTYIKQTFNELNTFYVQLVLGASGLGIIAGSYITLKLSPHYIETGLIPLGAIGITICSTLLMAFDSLVSYSILFFVFGLTFSLVIIPLNSLMQFYAPDEALGKVLSGNNFIQNLAMLLFLIIAATVSLYEIDVSYLFYLSMITLTLGCIYILKKLPFSLARGFVAIIFRQRYRLNIEGFNHIPSDGGVLLLGNHVSFIDWAILQLALPRKVFFVIDRVFYEKWYLNFILKLFGVIPVSSGGSKKALKAIADKIKEGHMVCLFPEGCLSRHGHLNAFKKGFEMALKDLDVKDGVIIPFYIRGLWGSAFSRSHQAFIERQQRLNKRSVSIAFGRAMDIHSSASAVKAQVFELSLKAFKNQCEKLSVIGSAFIDTAKKYKHKTAIVDSKSGSISYIKMLTVCLLILKNYKQELKDQRRIGILLPASLASSVLNMTMLIMSKVVVNLNFTASNDVLASCVKRSQIKTIFTSRQFLQKLEKRGIVFDFGPEVKQVFAEDLFSSLKGQKSAYLFTSLMTRVLPAFLLKLLYIKNRQNSKTAAILFSSGSEGEPKGVMLSHMNIMSNIKQISDVLQPRDSETILSSLPPFHAFGLTVTSLLPLVEGIKSVTHADPTDAQGIARAVVQNEVSIMCGTSTFLGIYARSPKIAPVMFESLRVVVAGAEKLKSDVKQAFELKFKKDILEGYGATETTPVVSVNLPDGLDREFLEVHKGSKEGSVGMPLPGSTVRVVDPDTLQELECGEDGLILIGGHQVMKGYLNDKERTDSVIASIDGIRWYKSGDKGHLDADGFLHIVDRYSRFAKIGGEMISLSALENEIGSIISAEGYDSSCRFVAINIDDSKKGEKIVLLISHVEDLKPLQSLLNEKIKNALSRPSKIIKVNEVPLLGSGKVDFAKARAMALCDGLTN</sequence>
<dbReference type="PANTHER" id="PTHR24096:SF149">
    <property type="entry name" value="AMP-BINDING DOMAIN-CONTAINING PROTEIN-RELATED"/>
    <property type="match status" value="1"/>
</dbReference>
<dbReference type="CDD" id="cd07989">
    <property type="entry name" value="LPLAT_AGPAT-like"/>
    <property type="match status" value="1"/>
</dbReference>
<feature type="transmembrane region" description="Helical" evidence="6">
    <location>
        <begin position="396"/>
        <end position="413"/>
    </location>
</feature>
<dbReference type="SUPFAM" id="SSF69593">
    <property type="entry name" value="Glycerol-3-phosphate (1)-acyltransferase"/>
    <property type="match status" value="1"/>
</dbReference>
<name>A0A2X0V7P0_9GAMM</name>
<evidence type="ECO:0000256" key="1">
    <source>
        <dbReference type="ARBA" id="ARBA00006432"/>
    </source>
</evidence>
<keyword evidence="5 6" id="KW-0472">Membrane</keyword>
<gene>
    <name evidence="8" type="primary">aas</name>
    <name evidence="8" type="ORF">NCTC13093_01794</name>
</gene>
<keyword evidence="3 6" id="KW-0812">Transmembrane</keyword>
<dbReference type="InterPro" id="IPR020845">
    <property type="entry name" value="AMP-binding_CS"/>
</dbReference>
<dbReference type="InterPro" id="IPR011701">
    <property type="entry name" value="MFS"/>
</dbReference>
<reference evidence="8 9" key="1">
    <citation type="submission" date="2018-06" db="EMBL/GenBank/DDBJ databases">
        <authorList>
            <consortium name="Pathogen Informatics"/>
            <person name="Doyle S."/>
        </authorList>
    </citation>
    <scope>NUCLEOTIDE SEQUENCE [LARGE SCALE GENOMIC DNA]</scope>
    <source>
        <strain evidence="8 9">NCTC13093</strain>
    </source>
</reference>
<dbReference type="PANTHER" id="PTHR24096">
    <property type="entry name" value="LONG-CHAIN-FATTY-ACID--COA LIGASE"/>
    <property type="match status" value="1"/>
</dbReference>
<evidence type="ECO:0000313" key="9">
    <source>
        <dbReference type="Proteomes" id="UP000250086"/>
    </source>
</evidence>
<dbReference type="Gene3D" id="1.20.1250.20">
    <property type="entry name" value="MFS general substrate transporter like domains"/>
    <property type="match status" value="1"/>
</dbReference>
<dbReference type="Gene3D" id="3.30.300.30">
    <property type="match status" value="1"/>
</dbReference>
<dbReference type="InterPro" id="IPR045851">
    <property type="entry name" value="AMP-bd_C_sf"/>
</dbReference>
<dbReference type="Gene3D" id="3.40.50.12780">
    <property type="entry name" value="N-terminal domain of ligase-like"/>
    <property type="match status" value="1"/>
</dbReference>
<dbReference type="InterPro" id="IPR000873">
    <property type="entry name" value="AMP-dep_synth/lig_dom"/>
</dbReference>
<dbReference type="InterPro" id="IPR042099">
    <property type="entry name" value="ANL_N_sf"/>
</dbReference>
<dbReference type="GO" id="GO:0016746">
    <property type="term" value="F:acyltransferase activity"/>
    <property type="evidence" value="ECO:0007669"/>
    <property type="project" value="InterPro"/>
</dbReference>
<dbReference type="SUPFAM" id="SSF56801">
    <property type="entry name" value="Acetyl-CoA synthetase-like"/>
    <property type="match status" value="1"/>
</dbReference>
<dbReference type="Pfam" id="PF01553">
    <property type="entry name" value="Acyltransferase"/>
    <property type="match status" value="1"/>
</dbReference>
<dbReference type="NCBIfam" id="NF006386">
    <property type="entry name" value="PRK08633.1"/>
    <property type="match status" value="1"/>
</dbReference>
<feature type="transmembrane region" description="Helical" evidence="6">
    <location>
        <begin position="306"/>
        <end position="325"/>
    </location>
</feature>
<dbReference type="InterPro" id="IPR002123">
    <property type="entry name" value="Plipid/glycerol_acylTrfase"/>
</dbReference>
<feature type="transmembrane region" description="Helical" evidence="6">
    <location>
        <begin position="331"/>
        <end position="350"/>
    </location>
</feature>
<protein>
    <submittedName>
        <fullName evidence="8">Bifunctional protein aas</fullName>
    </submittedName>
</protein>
<dbReference type="Pfam" id="PF00501">
    <property type="entry name" value="AMP-binding"/>
    <property type="match status" value="1"/>
</dbReference>
<evidence type="ECO:0000256" key="5">
    <source>
        <dbReference type="ARBA" id="ARBA00023136"/>
    </source>
</evidence>
<feature type="domain" description="Phospholipid/glycerol acyltransferase" evidence="7">
    <location>
        <begin position="449"/>
        <end position="563"/>
    </location>
</feature>
<dbReference type="AlphaFoldDB" id="A0A2X0V7P0"/>
<feature type="transmembrane region" description="Helical" evidence="6">
    <location>
        <begin position="371"/>
        <end position="390"/>
    </location>
</feature>
<dbReference type="SUPFAM" id="SSF103473">
    <property type="entry name" value="MFS general substrate transporter"/>
    <property type="match status" value="1"/>
</dbReference>
<feature type="transmembrane region" description="Helical" evidence="6">
    <location>
        <begin position="240"/>
        <end position="263"/>
    </location>
</feature>
<dbReference type="SMART" id="SM00563">
    <property type="entry name" value="PlsC"/>
    <property type="match status" value="1"/>
</dbReference>
<dbReference type="RefSeq" id="WP_113744452.1">
    <property type="nucleotide sequence ID" value="NZ_UAPV01000001.1"/>
</dbReference>
<proteinExistence type="inferred from homology"/>
<evidence type="ECO:0000256" key="2">
    <source>
        <dbReference type="ARBA" id="ARBA00022598"/>
    </source>
</evidence>
<accession>A0A2X0V7P0</accession>
<organism evidence="8 9">
    <name type="scientific">Anaerobiospirillum thomasii</name>
    <dbReference type="NCBI Taxonomy" id="179995"/>
    <lineage>
        <taxon>Bacteria</taxon>
        <taxon>Pseudomonadati</taxon>
        <taxon>Pseudomonadota</taxon>
        <taxon>Gammaproteobacteria</taxon>
        <taxon>Aeromonadales</taxon>
        <taxon>Succinivibrionaceae</taxon>
        <taxon>Anaerobiospirillum</taxon>
    </lineage>
</organism>
<evidence type="ECO:0000256" key="3">
    <source>
        <dbReference type="ARBA" id="ARBA00022692"/>
    </source>
</evidence>
<dbReference type="CDD" id="cd06173">
    <property type="entry name" value="MFS_MefA_like"/>
    <property type="match status" value="1"/>
</dbReference>